<dbReference type="PANTHER" id="PTHR45880">
    <property type="entry name" value="RNA-BINDING MOTIF PROTEIN, X-LINKED 2"/>
    <property type="match status" value="1"/>
</dbReference>
<dbReference type="InterPro" id="IPR000504">
    <property type="entry name" value="RRM_dom"/>
</dbReference>
<dbReference type="GO" id="GO:0046540">
    <property type="term" value="C:U4/U6 x U5 tri-snRNP complex"/>
    <property type="evidence" value="ECO:0007669"/>
    <property type="project" value="InterPro"/>
</dbReference>
<evidence type="ECO:0000259" key="5">
    <source>
        <dbReference type="PROSITE" id="PS50102"/>
    </source>
</evidence>
<feature type="coiled-coil region" evidence="3">
    <location>
        <begin position="142"/>
        <end position="171"/>
    </location>
</feature>
<dbReference type="Pfam" id="PF19252">
    <property type="entry name" value="HIND"/>
    <property type="match status" value="1"/>
</dbReference>
<dbReference type="Pfam" id="PF00076">
    <property type="entry name" value="RRM_1"/>
    <property type="match status" value="1"/>
</dbReference>
<dbReference type="GO" id="GO:0000398">
    <property type="term" value="P:mRNA splicing, via spliceosome"/>
    <property type="evidence" value="ECO:0007669"/>
    <property type="project" value="InterPro"/>
</dbReference>
<evidence type="ECO:0000313" key="6">
    <source>
        <dbReference type="EMBL" id="KAL1508175.1"/>
    </source>
</evidence>
<dbReference type="PROSITE" id="PS50102">
    <property type="entry name" value="RRM"/>
    <property type="match status" value="1"/>
</dbReference>
<dbReference type="GO" id="GO:0071011">
    <property type="term" value="C:precatalytic spliceosome"/>
    <property type="evidence" value="ECO:0007669"/>
    <property type="project" value="TreeGrafter"/>
</dbReference>
<feature type="compositionally biased region" description="Basic and acidic residues" evidence="4">
    <location>
        <begin position="261"/>
        <end position="287"/>
    </location>
</feature>
<dbReference type="InterPro" id="IPR045347">
    <property type="entry name" value="HIND"/>
</dbReference>
<keyword evidence="1 2" id="KW-0694">RNA-binding</keyword>
<dbReference type="CDD" id="cd12411">
    <property type="entry name" value="RRM_ist3_like"/>
    <property type="match status" value="1"/>
</dbReference>
<proteinExistence type="predicted"/>
<comment type="caution">
    <text evidence="6">The sequence shown here is derived from an EMBL/GenBank/DDBJ whole genome shotgun (WGS) entry which is preliminary data.</text>
</comment>
<evidence type="ECO:0000256" key="2">
    <source>
        <dbReference type="PROSITE-ProRule" id="PRU00176"/>
    </source>
</evidence>
<dbReference type="SMART" id="SM00360">
    <property type="entry name" value="RRM"/>
    <property type="match status" value="1"/>
</dbReference>
<dbReference type="Gene3D" id="3.30.70.330">
    <property type="match status" value="1"/>
</dbReference>
<feature type="region of interest" description="Disordered" evidence="4">
    <location>
        <begin position="224"/>
        <end position="338"/>
    </location>
</feature>
<protein>
    <recommendedName>
        <fullName evidence="5">RRM domain-containing protein</fullName>
    </recommendedName>
</protein>
<dbReference type="GO" id="GO:0005686">
    <property type="term" value="C:U2 snRNP"/>
    <property type="evidence" value="ECO:0007669"/>
    <property type="project" value="TreeGrafter"/>
</dbReference>
<dbReference type="InterPro" id="IPR035979">
    <property type="entry name" value="RBD_domain_sf"/>
</dbReference>
<evidence type="ECO:0000256" key="1">
    <source>
        <dbReference type="ARBA" id="ARBA00022884"/>
    </source>
</evidence>
<dbReference type="Proteomes" id="UP001515480">
    <property type="component" value="Unassembled WGS sequence"/>
</dbReference>
<keyword evidence="3" id="KW-0175">Coiled coil</keyword>
<evidence type="ECO:0000313" key="7">
    <source>
        <dbReference type="Proteomes" id="UP001515480"/>
    </source>
</evidence>
<sequence>MHRVKAVERMNKKELAVQLKSDTVGNAGKWDRSKSWHAQYSDSAYVYVGGLPYDLTEGDIVIIFSQFGEVVDVNRPRDRKTGKPKGFAFIAYEDQRSTDLAVDNFNGAKLLGRTLSCDHCASYNEEQKKDVDNLPEHVTRRLNEQELARKRKEIELRNKELEEDNETKASTFATGRGTFESEEQLEERSIRQQIVQEKDMSANSKRVQHIEAVLAKRKMEAQAAATEEARKQQAWEERKRAKEREALAASIAMPPSAKKAPVVDEAREGAHREKKADSAEQRWERMMNGKSKKKARKEPPQASAPSGEDEVNGTGKDSVSVEETNRLRASLGMAPLRT</sequence>
<dbReference type="GO" id="GO:0003723">
    <property type="term" value="F:RNA binding"/>
    <property type="evidence" value="ECO:0007669"/>
    <property type="project" value="UniProtKB-UniRule"/>
</dbReference>
<dbReference type="InterPro" id="IPR045844">
    <property type="entry name" value="RRM_Ist3-like"/>
</dbReference>
<dbReference type="InterPro" id="IPR051847">
    <property type="entry name" value="RNA_proc/Spliceosome_comp"/>
</dbReference>
<evidence type="ECO:0000256" key="4">
    <source>
        <dbReference type="SAM" id="MobiDB-lite"/>
    </source>
</evidence>
<evidence type="ECO:0000256" key="3">
    <source>
        <dbReference type="SAM" id="Coils"/>
    </source>
</evidence>
<keyword evidence="7" id="KW-1185">Reference proteome</keyword>
<accession>A0AB34IZU7</accession>
<dbReference type="SUPFAM" id="SSF54928">
    <property type="entry name" value="RNA-binding domain, RBD"/>
    <property type="match status" value="1"/>
</dbReference>
<name>A0AB34IZU7_PRYPA</name>
<organism evidence="6 7">
    <name type="scientific">Prymnesium parvum</name>
    <name type="common">Toxic golden alga</name>
    <dbReference type="NCBI Taxonomy" id="97485"/>
    <lineage>
        <taxon>Eukaryota</taxon>
        <taxon>Haptista</taxon>
        <taxon>Haptophyta</taxon>
        <taxon>Prymnesiophyceae</taxon>
        <taxon>Prymnesiales</taxon>
        <taxon>Prymnesiaceae</taxon>
        <taxon>Prymnesium</taxon>
    </lineage>
</organism>
<dbReference type="PANTHER" id="PTHR45880:SF1">
    <property type="entry name" value="RNA-BINDING MOTIF PROTEIN, X-LINKED 2"/>
    <property type="match status" value="1"/>
</dbReference>
<dbReference type="AlphaFoldDB" id="A0AB34IZU7"/>
<reference evidence="6 7" key="1">
    <citation type="journal article" date="2024" name="Science">
        <title>Giant polyketide synthase enzymes in the biosynthesis of giant marine polyether toxins.</title>
        <authorList>
            <person name="Fallon T.R."/>
            <person name="Shende V.V."/>
            <person name="Wierzbicki I.H."/>
            <person name="Pendleton A.L."/>
            <person name="Watervoot N.F."/>
            <person name="Auber R.P."/>
            <person name="Gonzalez D.J."/>
            <person name="Wisecaver J.H."/>
            <person name="Moore B.S."/>
        </authorList>
    </citation>
    <scope>NUCLEOTIDE SEQUENCE [LARGE SCALE GENOMIC DNA]</scope>
    <source>
        <strain evidence="6 7">12B1</strain>
    </source>
</reference>
<dbReference type="EMBL" id="JBGBPQ010000016">
    <property type="protein sequence ID" value="KAL1508175.1"/>
    <property type="molecule type" value="Genomic_DNA"/>
</dbReference>
<gene>
    <name evidence="6" type="ORF">AB1Y20_004295</name>
</gene>
<dbReference type="InterPro" id="IPR012677">
    <property type="entry name" value="Nucleotide-bd_a/b_plait_sf"/>
</dbReference>
<dbReference type="GO" id="GO:0071013">
    <property type="term" value="C:catalytic step 2 spliceosome"/>
    <property type="evidence" value="ECO:0007669"/>
    <property type="project" value="TreeGrafter"/>
</dbReference>
<feature type="domain" description="RRM" evidence="5">
    <location>
        <begin position="44"/>
        <end position="122"/>
    </location>
</feature>
<feature type="compositionally biased region" description="Basic and acidic residues" evidence="4">
    <location>
        <begin position="227"/>
        <end position="246"/>
    </location>
</feature>